<organism evidence="1 2">
    <name type="scientific">Geochorda subterranea</name>
    <dbReference type="NCBI Taxonomy" id="3109564"/>
    <lineage>
        <taxon>Bacteria</taxon>
        <taxon>Bacillati</taxon>
        <taxon>Bacillota</taxon>
        <taxon>Limnochordia</taxon>
        <taxon>Limnochordales</taxon>
        <taxon>Geochordaceae</taxon>
        <taxon>Geochorda</taxon>
    </lineage>
</organism>
<sequence length="138" mass="15098">MGEFLKPETSQRFGFYDGNRIAAQSQALRLAYYAGAYDALKAVAWEQVTIANSVIPPTAANMTLAEWAEADTSTRLRIAGGVAVSRLTAALLFIPQETTLGQIADVVDAYIASHPTERHNNAALLLWRALAEATFKWR</sequence>
<accession>A0ABZ1BQA7</accession>
<evidence type="ECO:0000313" key="2">
    <source>
        <dbReference type="Proteomes" id="UP001333102"/>
    </source>
</evidence>
<evidence type="ECO:0000313" key="1">
    <source>
        <dbReference type="EMBL" id="WRP14596.1"/>
    </source>
</evidence>
<reference evidence="2" key="1">
    <citation type="submission" date="2023-12" db="EMBL/GenBank/DDBJ databases">
        <title>Novel isolates from deep terrestrial aquifers shed light on the physiology and ecology of the class Limnochordia.</title>
        <authorList>
            <person name="Karnachuk O.V."/>
            <person name="Lukina A.P."/>
            <person name="Avakyan M.R."/>
            <person name="Kadnikov V."/>
            <person name="Begmatov S."/>
            <person name="Beletsky A.V."/>
            <person name="Mardanov A.V."/>
            <person name="Ravin N.V."/>
        </authorList>
    </citation>
    <scope>NUCLEOTIDE SEQUENCE [LARGE SCALE GENOMIC DNA]</scope>
    <source>
        <strain evidence="2">LN</strain>
    </source>
</reference>
<keyword evidence="2" id="KW-1185">Reference proteome</keyword>
<dbReference type="Proteomes" id="UP001333102">
    <property type="component" value="Chromosome"/>
</dbReference>
<dbReference type="EMBL" id="CP141614">
    <property type="protein sequence ID" value="WRP14596.1"/>
    <property type="molecule type" value="Genomic_DNA"/>
</dbReference>
<name>A0ABZ1BQA7_9FIRM</name>
<gene>
    <name evidence="1" type="ORF">VLY81_00035</name>
</gene>
<dbReference type="RefSeq" id="WP_324668947.1">
    <property type="nucleotide sequence ID" value="NZ_CP141614.1"/>
</dbReference>
<proteinExistence type="predicted"/>
<protein>
    <submittedName>
        <fullName evidence="1">Rap1a/Tai family immunity protein</fullName>
    </submittedName>
</protein>